<protein>
    <submittedName>
        <fullName evidence="2">Transglutaminase family protein</fullName>
    </submittedName>
</protein>
<dbReference type="Pfam" id="PF01841">
    <property type="entry name" value="Transglut_core"/>
    <property type="match status" value="1"/>
</dbReference>
<evidence type="ECO:0000259" key="1">
    <source>
        <dbReference type="SMART" id="SM00460"/>
    </source>
</evidence>
<reference evidence="2" key="1">
    <citation type="submission" date="2020-05" db="EMBL/GenBank/DDBJ databases">
        <title>Fertoebacter nigrum gen. nov., sp. nov., a new member of the family Rhodobacteraceae.</title>
        <authorList>
            <person name="Szuroczki S."/>
            <person name="Abbaszade G."/>
            <person name="Buni D."/>
            <person name="Schumann P."/>
            <person name="Toth E."/>
        </authorList>
    </citation>
    <scope>NUCLEOTIDE SEQUENCE</scope>
    <source>
        <strain evidence="2">RG-N-1a</strain>
    </source>
</reference>
<evidence type="ECO:0000313" key="2">
    <source>
        <dbReference type="EMBL" id="NUB44830.1"/>
    </source>
</evidence>
<organism evidence="2 3">
    <name type="scientific">Fertoeibacter niger</name>
    <dbReference type="NCBI Taxonomy" id="2656921"/>
    <lineage>
        <taxon>Bacteria</taxon>
        <taxon>Pseudomonadati</taxon>
        <taxon>Pseudomonadota</taxon>
        <taxon>Alphaproteobacteria</taxon>
        <taxon>Rhodobacterales</taxon>
        <taxon>Paracoccaceae</taxon>
        <taxon>Fertoeibacter</taxon>
    </lineage>
</organism>
<keyword evidence="3" id="KW-1185">Reference proteome</keyword>
<sequence>MLYHIRLSITYDYDSPAMGGRHLLRLLPLDIPGEQEVTAPLLAISPRPTERGSFTDFFGNPTEEMALMSDHSKIVFTATARVNRSFAGPGDDVSGPLATLPAALAAWRELDGTSPHHFLHASPRIHPAAPMTDYARAAIKGARSVRGAVEALGMALHRDMTFDSRTTTVDTPPDEAFERRTGVCQDFAQVMIAALRGIGIPAGYVSGFLRTVPPPGKPRLEGADAMHAWVRAWCGPEAGWVEFDPTNACLVGADHIVVAYGRDYGDVAPVAGVLRISGKQKSKQAVDVIAL</sequence>
<evidence type="ECO:0000313" key="3">
    <source>
        <dbReference type="Proteomes" id="UP000484076"/>
    </source>
</evidence>
<dbReference type="EMBL" id="WHUT02000005">
    <property type="protein sequence ID" value="NUB44830.1"/>
    <property type="molecule type" value="Genomic_DNA"/>
</dbReference>
<dbReference type="PANTHER" id="PTHR33490:SF7">
    <property type="entry name" value="BLR2979 PROTEIN"/>
    <property type="match status" value="1"/>
</dbReference>
<feature type="domain" description="Transglutaminase-like" evidence="1">
    <location>
        <begin position="176"/>
        <end position="247"/>
    </location>
</feature>
<dbReference type="InterPro" id="IPR002931">
    <property type="entry name" value="Transglutaminase-like"/>
</dbReference>
<dbReference type="AlphaFoldDB" id="A0A8X8H0P1"/>
<comment type="caution">
    <text evidence="2">The sequence shown here is derived from an EMBL/GenBank/DDBJ whole genome shotgun (WGS) entry which is preliminary data.</text>
</comment>
<accession>A0A8X8H0P1</accession>
<gene>
    <name evidence="2" type="ORF">GEU84_010580</name>
</gene>
<name>A0A8X8H0P1_9RHOB</name>
<dbReference type="InterPro" id="IPR038765">
    <property type="entry name" value="Papain-like_cys_pep_sf"/>
</dbReference>
<dbReference type="Proteomes" id="UP000484076">
    <property type="component" value="Unassembled WGS sequence"/>
</dbReference>
<dbReference type="RefSeq" id="WP_152826215.1">
    <property type="nucleotide sequence ID" value="NZ_WHUT02000005.1"/>
</dbReference>
<dbReference type="SMART" id="SM00460">
    <property type="entry name" value="TGc"/>
    <property type="match status" value="1"/>
</dbReference>
<dbReference type="Gene3D" id="3.10.620.30">
    <property type="match status" value="1"/>
</dbReference>
<dbReference type="Pfam" id="PF08379">
    <property type="entry name" value="Bact_transglu_N"/>
    <property type="match status" value="1"/>
</dbReference>
<dbReference type="PANTHER" id="PTHR33490">
    <property type="entry name" value="BLR5614 PROTEIN-RELATED"/>
    <property type="match status" value="1"/>
</dbReference>
<dbReference type="InterPro" id="IPR013589">
    <property type="entry name" value="Bac_transglu_N"/>
</dbReference>
<proteinExistence type="predicted"/>
<dbReference type="SUPFAM" id="SSF54001">
    <property type="entry name" value="Cysteine proteinases"/>
    <property type="match status" value="1"/>
</dbReference>